<dbReference type="SUPFAM" id="SSF56281">
    <property type="entry name" value="Metallo-hydrolase/oxidoreductase"/>
    <property type="match status" value="1"/>
</dbReference>
<dbReference type="AlphaFoldDB" id="A0A0M2HUD8"/>
<dbReference type="PANTHER" id="PTHR42951:SF14">
    <property type="entry name" value="METALLO-BETA-LACTAMASE SUPERFAMILY PROTEIN"/>
    <property type="match status" value="1"/>
</dbReference>
<dbReference type="InterPro" id="IPR050855">
    <property type="entry name" value="NDM-1-like"/>
</dbReference>
<reference evidence="2 3" key="1">
    <citation type="submission" date="2015-02" db="EMBL/GenBank/DDBJ databases">
        <title>Draft genome sequences of ten Microbacterium spp. with emphasis on heavy metal contaminated environments.</title>
        <authorList>
            <person name="Corretto E."/>
        </authorList>
    </citation>
    <scope>NUCLEOTIDE SEQUENCE [LARGE SCALE GENOMIC DNA]</scope>
    <source>
        <strain evidence="2 3">SA35</strain>
    </source>
</reference>
<comment type="caution">
    <text evidence="2">The sequence shown here is derived from an EMBL/GenBank/DDBJ whole genome shotgun (WGS) entry which is preliminary data.</text>
</comment>
<proteinExistence type="predicted"/>
<dbReference type="InterPro" id="IPR001279">
    <property type="entry name" value="Metallo-B-lactamas"/>
</dbReference>
<feature type="domain" description="Metallo-beta-lactamase" evidence="1">
    <location>
        <begin position="20"/>
        <end position="229"/>
    </location>
</feature>
<dbReference type="InterPro" id="IPR036866">
    <property type="entry name" value="RibonucZ/Hydroxyglut_hydro"/>
</dbReference>
<dbReference type="PATRIC" id="fig|273678.4.peg.1721"/>
<dbReference type="GO" id="GO:0016787">
    <property type="term" value="F:hydrolase activity"/>
    <property type="evidence" value="ECO:0007669"/>
    <property type="project" value="UniProtKB-KW"/>
</dbReference>
<evidence type="ECO:0000313" key="3">
    <source>
        <dbReference type="Proteomes" id="UP000033900"/>
    </source>
</evidence>
<sequence length="251" mass="25812">MASYRLSSPVAGVFFAEGPSVNWVIVAGSRGPVLIDTGYPADADAVRASLHESGWQVSDLVAILITHGHGDHIGNAAALAEEAGCPVYADADELPNIRREILEQVGVSDLLPHLFRAGVARWALHAIKAGGKKAAPVASVLPFPEDAAERLGVEIAAVRLPGHTRGHSGYLLPAHDVLVVGDALVTAHPTSPLHGPQLLPTVFHDSPAAAREALGALGGIPARIVLPGHGPLLRTTPADAAARAAASAPVF</sequence>
<dbReference type="Gene3D" id="3.60.15.10">
    <property type="entry name" value="Ribonuclease Z/Hydroxyacylglutathione hydrolase-like"/>
    <property type="match status" value="1"/>
</dbReference>
<accession>A0A0M2HUD8</accession>
<dbReference type="Pfam" id="PF00753">
    <property type="entry name" value="Lactamase_B"/>
    <property type="match status" value="1"/>
</dbReference>
<dbReference type="SMART" id="SM00849">
    <property type="entry name" value="Lactamase_B"/>
    <property type="match status" value="1"/>
</dbReference>
<gene>
    <name evidence="2" type="primary">yflN</name>
    <name evidence="2" type="ORF">RS84_01718</name>
</gene>
<name>A0A0M2HUD8_9MICO</name>
<keyword evidence="2" id="KW-0378">Hydrolase</keyword>
<organism evidence="2 3">
    <name type="scientific">Microbacterium hydrocarbonoxydans</name>
    <dbReference type="NCBI Taxonomy" id="273678"/>
    <lineage>
        <taxon>Bacteria</taxon>
        <taxon>Bacillati</taxon>
        <taxon>Actinomycetota</taxon>
        <taxon>Actinomycetes</taxon>
        <taxon>Micrococcales</taxon>
        <taxon>Microbacteriaceae</taxon>
        <taxon>Microbacterium</taxon>
    </lineage>
</organism>
<protein>
    <submittedName>
        <fullName evidence="2">Putative metallo-hydrolase YflN</fullName>
        <ecNumber evidence="2">3.-.-.-</ecNumber>
    </submittedName>
</protein>
<dbReference type="RefSeq" id="WP_052676282.1">
    <property type="nucleotide sequence ID" value="NZ_JYJB01000008.1"/>
</dbReference>
<evidence type="ECO:0000313" key="2">
    <source>
        <dbReference type="EMBL" id="KJL48089.1"/>
    </source>
</evidence>
<dbReference type="PANTHER" id="PTHR42951">
    <property type="entry name" value="METALLO-BETA-LACTAMASE DOMAIN-CONTAINING"/>
    <property type="match status" value="1"/>
</dbReference>
<evidence type="ECO:0000259" key="1">
    <source>
        <dbReference type="SMART" id="SM00849"/>
    </source>
</evidence>
<keyword evidence="3" id="KW-1185">Reference proteome</keyword>
<dbReference type="EC" id="3.-.-.-" evidence="2"/>
<dbReference type="STRING" id="273678.RS84_01718"/>
<dbReference type="Proteomes" id="UP000033900">
    <property type="component" value="Unassembled WGS sequence"/>
</dbReference>
<dbReference type="EMBL" id="JYJB01000008">
    <property type="protein sequence ID" value="KJL48089.1"/>
    <property type="molecule type" value="Genomic_DNA"/>
</dbReference>
<dbReference type="OrthoDB" id="2971563at2"/>